<dbReference type="EMBL" id="MNAD01000753">
    <property type="protein sequence ID" value="OJT10669.1"/>
    <property type="molecule type" value="Genomic_DNA"/>
</dbReference>
<gene>
    <name evidence="1" type="ORF">TRAPUB_12815</name>
</gene>
<dbReference type="AlphaFoldDB" id="A0A1M2VSS6"/>
<keyword evidence="2" id="KW-1185">Reference proteome</keyword>
<evidence type="ECO:0000313" key="1">
    <source>
        <dbReference type="EMBL" id="OJT10669.1"/>
    </source>
</evidence>
<name>A0A1M2VSS6_TRAPU</name>
<dbReference type="Proteomes" id="UP000184267">
    <property type="component" value="Unassembled WGS sequence"/>
</dbReference>
<dbReference type="OMA" id="LHTHGYL"/>
<reference evidence="1 2" key="1">
    <citation type="submission" date="2016-10" db="EMBL/GenBank/DDBJ databases">
        <title>Genome sequence of the basidiomycete white-rot fungus Trametes pubescens.</title>
        <authorList>
            <person name="Makela M.R."/>
            <person name="Granchi Z."/>
            <person name="Peng M."/>
            <person name="De Vries R.P."/>
            <person name="Grigoriev I."/>
            <person name="Riley R."/>
            <person name="Hilden K."/>
        </authorList>
    </citation>
    <scope>NUCLEOTIDE SEQUENCE [LARGE SCALE GENOMIC DNA]</scope>
    <source>
        <strain evidence="1 2">FBCC735</strain>
    </source>
</reference>
<accession>A0A1M2VSS6</accession>
<protein>
    <submittedName>
        <fullName evidence="1">Uncharacterized protein</fullName>
    </submittedName>
</protein>
<proteinExistence type="predicted"/>
<sequence length="137" mass="15285">MDNLVFPLHTHGYLYYHLASNPPVLSGQVRFRVTETNDPALFASGKDLLRTDQTPWRIPVLSLAMRKQYATLFRRVVDDGLVSEHVVRAASSLPPGPLKINAGSSRIVHAFGQPFRLAFGQTSQAFYFVGADTVWRA</sequence>
<organism evidence="1 2">
    <name type="scientific">Trametes pubescens</name>
    <name type="common">White-rot fungus</name>
    <dbReference type="NCBI Taxonomy" id="154538"/>
    <lineage>
        <taxon>Eukaryota</taxon>
        <taxon>Fungi</taxon>
        <taxon>Dikarya</taxon>
        <taxon>Basidiomycota</taxon>
        <taxon>Agaricomycotina</taxon>
        <taxon>Agaricomycetes</taxon>
        <taxon>Polyporales</taxon>
        <taxon>Polyporaceae</taxon>
        <taxon>Trametes</taxon>
    </lineage>
</organism>
<comment type="caution">
    <text evidence="1">The sequence shown here is derived from an EMBL/GenBank/DDBJ whole genome shotgun (WGS) entry which is preliminary data.</text>
</comment>
<evidence type="ECO:0000313" key="2">
    <source>
        <dbReference type="Proteomes" id="UP000184267"/>
    </source>
</evidence>
<dbReference type="OrthoDB" id="2758168at2759"/>